<keyword evidence="5" id="KW-0449">Lipoprotein</keyword>
<dbReference type="PANTHER" id="PTHR43649:SF33">
    <property type="entry name" value="POLYGALACTURONAN_RHAMNOGALACTURONAN-BINDING PROTEIN YTCQ"/>
    <property type="match status" value="1"/>
</dbReference>
<dbReference type="OrthoDB" id="2644263at2"/>
<feature type="region of interest" description="Disordered" evidence="6">
    <location>
        <begin position="1"/>
        <end position="23"/>
    </location>
</feature>
<feature type="region of interest" description="Disordered" evidence="6">
    <location>
        <begin position="44"/>
        <end position="66"/>
    </location>
</feature>
<gene>
    <name evidence="7" type="ORF">FPZ49_16435</name>
</gene>
<comment type="caution">
    <text evidence="7">The sequence shown here is derived from an EMBL/GenBank/DDBJ whole genome shotgun (WGS) entry which is preliminary data.</text>
</comment>
<protein>
    <submittedName>
        <fullName evidence="7">Extracellular solute-binding protein</fullName>
    </submittedName>
</protein>
<dbReference type="SUPFAM" id="SSF53850">
    <property type="entry name" value="Periplasmic binding protein-like II"/>
    <property type="match status" value="1"/>
</dbReference>
<dbReference type="PANTHER" id="PTHR43649">
    <property type="entry name" value="ARABINOSE-BINDING PROTEIN-RELATED"/>
    <property type="match status" value="1"/>
</dbReference>
<dbReference type="Proteomes" id="UP000317036">
    <property type="component" value="Unassembled WGS sequence"/>
</dbReference>
<keyword evidence="8" id="KW-1185">Reference proteome</keyword>
<reference evidence="7 8" key="1">
    <citation type="submission" date="2019-07" db="EMBL/GenBank/DDBJ databases">
        <authorList>
            <person name="Kim J."/>
        </authorList>
    </citation>
    <scope>NUCLEOTIDE SEQUENCE [LARGE SCALE GENOMIC DNA]</scope>
    <source>
        <strain evidence="7 8">JC52</strain>
    </source>
</reference>
<evidence type="ECO:0000256" key="2">
    <source>
        <dbReference type="ARBA" id="ARBA00022729"/>
    </source>
</evidence>
<evidence type="ECO:0000256" key="3">
    <source>
        <dbReference type="ARBA" id="ARBA00023136"/>
    </source>
</evidence>
<dbReference type="InterPro" id="IPR006059">
    <property type="entry name" value="SBP"/>
</dbReference>
<keyword evidence="4" id="KW-0564">Palmitate</keyword>
<sequence>MKDVNHSQQGGMQMPRSNARKQKVRSTAVLISVVSLLATTACTQSSAPADSGTPAPSGKPAASEPANSGPVTFKVLYDYNVDPQGLNLQENEYNKFIKEKTGVEIKLDSPGSAGYDDKLNVLMASGSYPDAFAQGKREIILKYAKDDLLTDLTPYINDTAKYPNIKKYMPADAWLPVTDGGKVWAFPYNRPDGLSQVVYINKDWLKNLNLQIPKTIDEFYTVMKAFTENDPDQNGKKDTFGLLASNTLGNGGRMFQAAFDAETYKIRDGQVLPPEISSEYKDYLKFLNKLVSEKIMDPEFPTFSGAIFQQKLKTLKYGAFSSFWHYPSGLEVPKDVMDHYVAVNLPLHKDGSASKFSYPNLNRHYIAIPKTTKNIDKFMKMLDWAVSPEGMKFSFLGVPGFNYKEDNGKIEVLKQLAPIHWSFSLVRSGQLTDDILKYIGVVYPKEAVDNLVMAKNIGQVDNLQASLPYYPDLANFNLGKIVDEFTIKSILGNTDIDKSWDDYVKRWRSAGGDQVIKFWTDWYNKEGKNTVKQ</sequence>
<dbReference type="InterPro" id="IPR050490">
    <property type="entry name" value="Bact_solute-bd_prot1"/>
</dbReference>
<dbReference type="EMBL" id="VNJI01000019">
    <property type="protein sequence ID" value="TVY08861.1"/>
    <property type="molecule type" value="Genomic_DNA"/>
</dbReference>
<keyword evidence="3" id="KW-0472">Membrane</keyword>
<keyword evidence="1" id="KW-1003">Cell membrane</keyword>
<feature type="compositionally biased region" description="Polar residues" evidence="6">
    <location>
        <begin position="1"/>
        <end position="11"/>
    </location>
</feature>
<accession>A0A559K9P6</accession>
<evidence type="ECO:0000313" key="7">
    <source>
        <dbReference type="EMBL" id="TVY08861.1"/>
    </source>
</evidence>
<organism evidence="7 8">
    <name type="scientific">Paenibacillus cremeus</name>
    <dbReference type="NCBI Taxonomy" id="2163881"/>
    <lineage>
        <taxon>Bacteria</taxon>
        <taxon>Bacillati</taxon>
        <taxon>Bacillota</taxon>
        <taxon>Bacilli</taxon>
        <taxon>Bacillales</taxon>
        <taxon>Paenibacillaceae</taxon>
        <taxon>Paenibacillus</taxon>
    </lineage>
</organism>
<keyword evidence="2" id="KW-0732">Signal</keyword>
<dbReference type="AlphaFoldDB" id="A0A559K9P6"/>
<dbReference type="Gene3D" id="3.40.190.10">
    <property type="entry name" value="Periplasmic binding protein-like II"/>
    <property type="match status" value="2"/>
</dbReference>
<proteinExistence type="predicted"/>
<evidence type="ECO:0000313" key="8">
    <source>
        <dbReference type="Proteomes" id="UP000317036"/>
    </source>
</evidence>
<evidence type="ECO:0000256" key="5">
    <source>
        <dbReference type="ARBA" id="ARBA00023288"/>
    </source>
</evidence>
<evidence type="ECO:0000256" key="6">
    <source>
        <dbReference type="SAM" id="MobiDB-lite"/>
    </source>
</evidence>
<name>A0A559K9P6_9BACL</name>
<dbReference type="Pfam" id="PF01547">
    <property type="entry name" value="SBP_bac_1"/>
    <property type="match status" value="1"/>
</dbReference>
<evidence type="ECO:0000256" key="4">
    <source>
        <dbReference type="ARBA" id="ARBA00023139"/>
    </source>
</evidence>
<evidence type="ECO:0000256" key="1">
    <source>
        <dbReference type="ARBA" id="ARBA00022475"/>
    </source>
</evidence>